<dbReference type="GO" id="GO:0005737">
    <property type="term" value="C:cytoplasm"/>
    <property type="evidence" value="ECO:0007669"/>
    <property type="project" value="InterPro"/>
</dbReference>
<evidence type="ECO:0000313" key="3">
    <source>
        <dbReference type="Proteomes" id="UP000220102"/>
    </source>
</evidence>
<keyword evidence="3" id="KW-1185">Reference proteome</keyword>
<name>A0A2A8CU50_9BACT</name>
<sequence length="228" mass="25267">MSDPQRTSLPPSSASNGSVPDDETAPPFEEAEDPNVPEPFREAVAALHEQVQTAADAIRELRAENERLRQKVEDLSERPDVSDDDAFILLDDDRADLRERIQSFIDAIDEHLETSPASGIDPEWPDEPPAEPEPSDSEPPDSELSDEMDETLDEPPENESGETSDPAASTLQDGLPDDGEFEVEVPDPSDEGEDRPTSKRSPCRDEYTSEPRTIGPGLQPRRSARRRR</sequence>
<feature type="compositionally biased region" description="Basic and acidic residues" evidence="1">
    <location>
        <begin position="69"/>
        <end position="81"/>
    </location>
</feature>
<accession>A0A2A8CU50</accession>
<dbReference type="GO" id="GO:0090529">
    <property type="term" value="P:cell septum assembly"/>
    <property type="evidence" value="ECO:0007669"/>
    <property type="project" value="InterPro"/>
</dbReference>
<reference evidence="2 3" key="1">
    <citation type="submission" date="2017-10" db="EMBL/GenBank/DDBJ databases">
        <title>Draft genome of Longibacter Salinarum.</title>
        <authorList>
            <person name="Goh K.M."/>
            <person name="Shamsir M.S."/>
            <person name="Lim S.W."/>
        </authorList>
    </citation>
    <scope>NUCLEOTIDE SEQUENCE [LARGE SCALE GENOMIC DNA]</scope>
    <source>
        <strain evidence="2 3">KCTC 52045</strain>
    </source>
</reference>
<dbReference type="EMBL" id="PDEQ01000010">
    <property type="protein sequence ID" value="PEN11280.1"/>
    <property type="molecule type" value="Genomic_DNA"/>
</dbReference>
<feature type="compositionally biased region" description="Acidic residues" evidence="1">
    <location>
        <begin position="175"/>
        <end position="193"/>
    </location>
</feature>
<feature type="region of interest" description="Disordered" evidence="1">
    <location>
        <begin position="107"/>
        <end position="228"/>
    </location>
</feature>
<gene>
    <name evidence="2" type="ORF">CRI94_15940</name>
</gene>
<protein>
    <submittedName>
        <fullName evidence="2">Uncharacterized protein</fullName>
    </submittedName>
</protein>
<proteinExistence type="predicted"/>
<evidence type="ECO:0000313" key="2">
    <source>
        <dbReference type="EMBL" id="PEN11280.1"/>
    </source>
</evidence>
<feature type="region of interest" description="Disordered" evidence="1">
    <location>
        <begin position="1"/>
        <end position="40"/>
    </location>
</feature>
<dbReference type="Proteomes" id="UP000220102">
    <property type="component" value="Unassembled WGS sequence"/>
</dbReference>
<feature type="compositionally biased region" description="Polar residues" evidence="1">
    <location>
        <begin position="1"/>
        <end position="18"/>
    </location>
</feature>
<feature type="region of interest" description="Disordered" evidence="1">
    <location>
        <begin position="69"/>
        <end position="94"/>
    </location>
</feature>
<feature type="compositionally biased region" description="Acidic residues" evidence="1">
    <location>
        <begin position="20"/>
        <end position="35"/>
    </location>
</feature>
<feature type="compositionally biased region" description="Acidic residues" evidence="1">
    <location>
        <begin position="123"/>
        <end position="162"/>
    </location>
</feature>
<organism evidence="2 3">
    <name type="scientific">Longibacter salinarum</name>
    <dbReference type="NCBI Taxonomy" id="1850348"/>
    <lineage>
        <taxon>Bacteria</taxon>
        <taxon>Pseudomonadati</taxon>
        <taxon>Rhodothermota</taxon>
        <taxon>Rhodothermia</taxon>
        <taxon>Rhodothermales</taxon>
        <taxon>Salisaetaceae</taxon>
        <taxon>Longibacter</taxon>
    </lineage>
</organism>
<evidence type="ECO:0000256" key="1">
    <source>
        <dbReference type="SAM" id="MobiDB-lite"/>
    </source>
</evidence>
<feature type="compositionally biased region" description="Polar residues" evidence="1">
    <location>
        <begin position="163"/>
        <end position="172"/>
    </location>
</feature>
<comment type="caution">
    <text evidence="2">The sequence shown here is derived from an EMBL/GenBank/DDBJ whole genome shotgun (WGS) entry which is preliminary data.</text>
</comment>
<dbReference type="GO" id="GO:0043093">
    <property type="term" value="P:FtsZ-dependent cytokinesis"/>
    <property type="evidence" value="ECO:0007669"/>
    <property type="project" value="InterPro"/>
</dbReference>
<feature type="compositionally biased region" description="Basic and acidic residues" evidence="1">
    <location>
        <begin position="194"/>
        <end position="209"/>
    </location>
</feature>
<dbReference type="AlphaFoldDB" id="A0A2A8CU50"/>